<gene>
    <name evidence="1" type="ORF">F4554_004977</name>
</gene>
<dbReference type="AlphaFoldDB" id="A0A852ZSF1"/>
<keyword evidence="1" id="KW-0378">Hydrolase</keyword>
<keyword evidence="2" id="KW-1185">Reference proteome</keyword>
<dbReference type="Pfam" id="PF00702">
    <property type="entry name" value="Hydrolase"/>
    <property type="match status" value="1"/>
</dbReference>
<comment type="caution">
    <text evidence="1">The sequence shown here is derived from an EMBL/GenBank/DDBJ whole genome shotgun (WGS) entry which is preliminary data.</text>
</comment>
<dbReference type="InterPro" id="IPR006439">
    <property type="entry name" value="HAD-SF_hydro_IA"/>
</dbReference>
<accession>A0A852ZSF1</accession>
<dbReference type="RefSeq" id="WP_179789779.1">
    <property type="nucleotide sequence ID" value="NZ_BAAARR010000005.1"/>
</dbReference>
<name>A0A852ZSF1_9ACTN</name>
<dbReference type="NCBIfam" id="TIGR01509">
    <property type="entry name" value="HAD-SF-IA-v3"/>
    <property type="match status" value="1"/>
</dbReference>
<protein>
    <submittedName>
        <fullName evidence="1">Putative hydrolase of the HAD superfamily</fullName>
    </submittedName>
</protein>
<dbReference type="PANTHER" id="PTHR43611">
    <property type="entry name" value="ALPHA-D-GLUCOSE 1-PHOSPHATE PHOSPHATASE"/>
    <property type="match status" value="1"/>
</dbReference>
<dbReference type="Proteomes" id="UP000579605">
    <property type="component" value="Unassembled WGS sequence"/>
</dbReference>
<dbReference type="PANTHER" id="PTHR43611:SF3">
    <property type="entry name" value="FLAVIN MONONUCLEOTIDE HYDROLASE 1, CHLOROPLATIC"/>
    <property type="match status" value="1"/>
</dbReference>
<dbReference type="InterPro" id="IPR023198">
    <property type="entry name" value="PGP-like_dom2"/>
</dbReference>
<dbReference type="InterPro" id="IPR036412">
    <property type="entry name" value="HAD-like_sf"/>
</dbReference>
<reference evidence="1 2" key="1">
    <citation type="submission" date="2020-07" db="EMBL/GenBank/DDBJ databases">
        <title>Sequencing the genomes of 1000 actinobacteria strains.</title>
        <authorList>
            <person name="Klenk H.-P."/>
        </authorList>
    </citation>
    <scope>NUCLEOTIDE SEQUENCE [LARGE SCALE GENOMIC DNA]</scope>
    <source>
        <strain evidence="1 2">DSM 18448</strain>
    </source>
</reference>
<dbReference type="EMBL" id="JACBZH010000001">
    <property type="protein sequence ID" value="NYH92339.1"/>
    <property type="molecule type" value="Genomic_DNA"/>
</dbReference>
<evidence type="ECO:0000313" key="2">
    <source>
        <dbReference type="Proteomes" id="UP000579605"/>
    </source>
</evidence>
<dbReference type="SUPFAM" id="SSF56784">
    <property type="entry name" value="HAD-like"/>
    <property type="match status" value="1"/>
</dbReference>
<organism evidence="1 2">
    <name type="scientific">Actinopolymorpha rutila</name>
    <dbReference type="NCBI Taxonomy" id="446787"/>
    <lineage>
        <taxon>Bacteria</taxon>
        <taxon>Bacillati</taxon>
        <taxon>Actinomycetota</taxon>
        <taxon>Actinomycetes</taxon>
        <taxon>Propionibacteriales</taxon>
        <taxon>Actinopolymorphaceae</taxon>
        <taxon>Actinopolymorpha</taxon>
    </lineage>
</organism>
<dbReference type="CDD" id="cd02603">
    <property type="entry name" value="HAD_sEH-N_like"/>
    <property type="match status" value="1"/>
</dbReference>
<dbReference type="PRINTS" id="PR00413">
    <property type="entry name" value="HADHALOGNASE"/>
</dbReference>
<dbReference type="GO" id="GO:0016787">
    <property type="term" value="F:hydrolase activity"/>
    <property type="evidence" value="ECO:0007669"/>
    <property type="project" value="UniProtKB-KW"/>
</dbReference>
<proteinExistence type="predicted"/>
<evidence type="ECO:0000313" key="1">
    <source>
        <dbReference type="EMBL" id="NYH92339.1"/>
    </source>
</evidence>
<dbReference type="Gene3D" id="1.10.150.240">
    <property type="entry name" value="Putative phosphatase, domain 2"/>
    <property type="match status" value="1"/>
</dbReference>
<dbReference type="Gene3D" id="3.40.50.1000">
    <property type="entry name" value="HAD superfamily/HAD-like"/>
    <property type="match status" value="1"/>
</dbReference>
<dbReference type="SFLD" id="SFLDG01129">
    <property type="entry name" value="C1.5:_HAD__Beta-PGM__Phosphata"/>
    <property type="match status" value="1"/>
</dbReference>
<dbReference type="InterPro" id="IPR023214">
    <property type="entry name" value="HAD_sf"/>
</dbReference>
<sequence>MSSRGTVRTARHDHPVRPTHLIVDLGGVLFQFDHATRLRRLSTVLALSPARVNDLLWTSGFSADCDAGDFANAVEVREHFRAITDFAGTDDELDAAWCSAFRPDHRVRHALELHRGSLRLALFTNNGPLEEEVLRRQHPEMFDGFEHLLFSHHLGHRKPDPVAFTSALSRLSLSVDDVLFIDDNPDNVDAARCQGWAAFQFLGPESVEQVTGMGGPRCQV</sequence>
<dbReference type="SFLD" id="SFLDS00003">
    <property type="entry name" value="Haloacid_Dehalogenase"/>
    <property type="match status" value="1"/>
</dbReference>